<dbReference type="EMBL" id="FNAP01000006">
    <property type="protein sequence ID" value="SDE36964.1"/>
    <property type="molecule type" value="Genomic_DNA"/>
</dbReference>
<protein>
    <recommendedName>
        <fullName evidence="2">YhdP central domain-containing protein</fullName>
    </recommendedName>
</protein>
<gene>
    <name evidence="3" type="ORF">SAMN05421720_10623</name>
</gene>
<dbReference type="InterPro" id="IPR025263">
    <property type="entry name" value="YhdP_central"/>
</dbReference>
<sequence>MAQRAAHKVAKRLGRLLGLLILGMVALAWTAGRGPLDVAFLTPRIEMELTRAVRDAGMAADVRVGGAAVSWNRAAWGFDIDLDRVRLVGPDARPLARVGAIRVTLDLDTLLSGQPRASNLALVGPVLHARRHEDGHFTLDLEASLDGGAGTGTGGARPPTSPSMAQDNLTVVWETLADLGLALREARLVVEDRVTGRAWRLAVPDLQVIRDRTALRLEASVVLDAEPPAPVLDVAVRYAPGDDTASAVVAAQGLNPARDLADRLGWPVLAGWSQSLDATLTADLDLGAEPSAEMIRQATLSISGGPGKVSLPEPIDHTWAPRSLEVEARLTRAGRNALDLTVESMTLGLPGVSLAAAGRLTGGPNSPTSGAVDIRLSSLTVETLVRHWPPALADGARDWIAKNIATGDLHEGRFMLHLGGAGLSDVSVIGLFGGARVEGATVTYLEGLPAATEASGTVQVGLDAVTIAVDGGGVGDVRIREGTVALTALDTDSERGDMLFEIDTPLSDALALIDHQPLGYASRLGVDPGVARGDARVTLTLGLPLRDDVALDELEVGVTADATGVGLPDVTLGQDLSDGDLSLSLDGTGMDVAGTARLGDVPITLEWRENFTDGAAFDRRYHVRGRLDNAARARFRLSGPPFQPPWMDGPVDGDLTYTDTAGAPATLTAQIDLAPATLAMDALGWTKPADIPGRADVEARFTDEAMTVDFDVTTAADGSVQGGRARLTGTGDMLDVSMERVRLGETDVSARIVAPDRAGDPYDIALGGPSLDVRAVFKHDESGDGPASETGGPPGRPGPPLALSLDVGQARVTESMTFRTLRGTLSSDAAGLWSRADLQTRAGDGRPARIAMAPDGGVRRFSVEAEDAGAFASDLGVTGRINGGRLSLSGTLDPDNTAEGVLRIDNFNLYKTPVLARILAVASLTGILDELQGEGLSLSKLIAPFRYADGVLTLSEARANGASLGLTANGVINLRRSTLDLNGVVVPLYLINSLLGGIPLLGDLLVGEKGGGVFAVNYSAEGALGDPSVSVNPLSVVTPGFLRGVFDGLPDGGDDQGAAAPTPGTGE</sequence>
<feature type="region of interest" description="Disordered" evidence="1">
    <location>
        <begin position="779"/>
        <end position="801"/>
    </location>
</feature>
<dbReference type="Proteomes" id="UP000199412">
    <property type="component" value="Unassembled WGS sequence"/>
</dbReference>
<dbReference type="RefSeq" id="WP_143027144.1">
    <property type="nucleotide sequence ID" value="NZ_FNAP01000006.1"/>
</dbReference>
<organism evidence="3 4">
    <name type="scientific">Rhodospira trueperi</name>
    <dbReference type="NCBI Taxonomy" id="69960"/>
    <lineage>
        <taxon>Bacteria</taxon>
        <taxon>Pseudomonadati</taxon>
        <taxon>Pseudomonadota</taxon>
        <taxon>Alphaproteobacteria</taxon>
        <taxon>Rhodospirillales</taxon>
        <taxon>Rhodospirillaceae</taxon>
        <taxon>Rhodospira</taxon>
    </lineage>
</organism>
<keyword evidence="4" id="KW-1185">Reference proteome</keyword>
<evidence type="ECO:0000313" key="4">
    <source>
        <dbReference type="Proteomes" id="UP000199412"/>
    </source>
</evidence>
<dbReference type="OrthoDB" id="7161641at2"/>
<proteinExistence type="predicted"/>
<dbReference type="STRING" id="69960.SAMN05421720_10623"/>
<name>A0A1G7CC65_9PROT</name>
<dbReference type="Pfam" id="PF13116">
    <property type="entry name" value="YhdP"/>
    <property type="match status" value="1"/>
</dbReference>
<dbReference type="AlphaFoldDB" id="A0A1G7CC65"/>
<evidence type="ECO:0000259" key="2">
    <source>
        <dbReference type="Pfam" id="PF13116"/>
    </source>
</evidence>
<feature type="domain" description="YhdP central" evidence="2">
    <location>
        <begin position="324"/>
        <end position="719"/>
    </location>
</feature>
<reference evidence="3 4" key="1">
    <citation type="submission" date="2016-10" db="EMBL/GenBank/DDBJ databases">
        <authorList>
            <person name="de Groot N.N."/>
        </authorList>
    </citation>
    <scope>NUCLEOTIDE SEQUENCE [LARGE SCALE GENOMIC DNA]</scope>
    <source>
        <strain evidence="3 4">ATCC 700224</strain>
    </source>
</reference>
<accession>A0A1G7CC65</accession>
<evidence type="ECO:0000313" key="3">
    <source>
        <dbReference type="EMBL" id="SDE36964.1"/>
    </source>
</evidence>
<evidence type="ECO:0000256" key="1">
    <source>
        <dbReference type="SAM" id="MobiDB-lite"/>
    </source>
</evidence>